<accession>A0A1X7AFN7</accession>
<evidence type="ECO:0000313" key="2">
    <source>
        <dbReference type="EMBL" id="SMA38179.1"/>
    </source>
</evidence>
<reference evidence="2 3" key="1">
    <citation type="submission" date="2017-03" db="EMBL/GenBank/DDBJ databases">
        <authorList>
            <person name="Afonso C.L."/>
            <person name="Miller P.J."/>
            <person name="Scott M.A."/>
            <person name="Spackman E."/>
            <person name="Goraichik I."/>
            <person name="Dimitrov K.M."/>
            <person name="Suarez D.L."/>
            <person name="Swayne D.E."/>
        </authorList>
    </citation>
    <scope>NUCLEOTIDE SEQUENCE [LARGE SCALE GENOMIC DNA]</scope>
    <source>
        <strain evidence="2">SB41UT1</strain>
    </source>
</reference>
<sequence>MLEPFQNMLILDKVKNKLLITLFFLLALNVHAANHGKEEAIEVRIYSSPEAYQNIQIEEEERDYYFLPLKMARLGHYVEIEYRGVVLPLHQLDLLPYHSHLAPNHGTPKLNMKLMKKNSSTPIILPDHISENIVKIILHGVQEIICDCYCFAGILQGSDAYSNFVANNTNDLSLMNESPIFKPGDFVQPQIYHDGSLAYNHIATNIGEDLFISKTGLFGYLIISDLELIKTKWGSKIIHHWPTSPLECDEFD</sequence>
<evidence type="ECO:0000256" key="1">
    <source>
        <dbReference type="SAM" id="SignalP"/>
    </source>
</evidence>
<proteinExistence type="predicted"/>
<keyword evidence="1" id="KW-0732">Signal</keyword>
<dbReference type="AlphaFoldDB" id="A0A1X7AFN7"/>
<name>A0A1X7AFN7_9GAMM</name>
<gene>
    <name evidence="2" type="ORF">EHSB41UT_00849</name>
</gene>
<dbReference type="Proteomes" id="UP000196573">
    <property type="component" value="Unassembled WGS sequence"/>
</dbReference>
<organism evidence="2 3">
    <name type="scientific">Parendozoicomonas haliclonae</name>
    <dbReference type="NCBI Taxonomy" id="1960125"/>
    <lineage>
        <taxon>Bacteria</taxon>
        <taxon>Pseudomonadati</taxon>
        <taxon>Pseudomonadota</taxon>
        <taxon>Gammaproteobacteria</taxon>
        <taxon>Oceanospirillales</taxon>
        <taxon>Endozoicomonadaceae</taxon>
        <taxon>Parendozoicomonas</taxon>
    </lineage>
</organism>
<feature type="chain" id="PRO_5011965075" evidence="1">
    <location>
        <begin position="33"/>
        <end position="252"/>
    </location>
</feature>
<dbReference type="EMBL" id="FWPT01000002">
    <property type="protein sequence ID" value="SMA38179.1"/>
    <property type="molecule type" value="Genomic_DNA"/>
</dbReference>
<evidence type="ECO:0000313" key="3">
    <source>
        <dbReference type="Proteomes" id="UP000196573"/>
    </source>
</evidence>
<protein>
    <submittedName>
        <fullName evidence="2">Uncharacterized protein</fullName>
    </submittedName>
</protein>
<dbReference type="RefSeq" id="WP_087107241.1">
    <property type="nucleotide sequence ID" value="NZ_CBCSCN010000001.1"/>
</dbReference>
<keyword evidence="3" id="KW-1185">Reference proteome</keyword>
<feature type="signal peptide" evidence="1">
    <location>
        <begin position="1"/>
        <end position="32"/>
    </location>
</feature>